<feature type="region of interest" description="Disordered" evidence="3">
    <location>
        <begin position="146"/>
        <end position="196"/>
    </location>
</feature>
<dbReference type="EC" id="1.-.-.-" evidence="5"/>
<dbReference type="Proteomes" id="UP001595872">
    <property type="component" value="Unassembled WGS sequence"/>
</dbReference>
<feature type="compositionally biased region" description="Basic and acidic residues" evidence="3">
    <location>
        <begin position="146"/>
        <end position="181"/>
    </location>
</feature>
<keyword evidence="6" id="KW-1185">Reference proteome</keyword>
<keyword evidence="1 5" id="KW-0560">Oxidoreductase</keyword>
<dbReference type="InterPro" id="IPR011251">
    <property type="entry name" value="Luciferase-like_dom"/>
</dbReference>
<evidence type="ECO:0000259" key="4">
    <source>
        <dbReference type="Pfam" id="PF00296"/>
    </source>
</evidence>
<name>A0ABV9UAK0_9ACTN</name>
<keyword evidence="2" id="KW-0503">Monooxygenase</keyword>
<evidence type="ECO:0000313" key="5">
    <source>
        <dbReference type="EMBL" id="MFC4913179.1"/>
    </source>
</evidence>
<dbReference type="Pfam" id="PF00296">
    <property type="entry name" value="Bac_luciferase"/>
    <property type="match status" value="1"/>
</dbReference>
<dbReference type="EMBL" id="JBHSIT010000015">
    <property type="protein sequence ID" value="MFC4913179.1"/>
    <property type="molecule type" value="Genomic_DNA"/>
</dbReference>
<evidence type="ECO:0000256" key="3">
    <source>
        <dbReference type="SAM" id="MobiDB-lite"/>
    </source>
</evidence>
<evidence type="ECO:0000256" key="1">
    <source>
        <dbReference type="ARBA" id="ARBA00023002"/>
    </source>
</evidence>
<dbReference type="SUPFAM" id="SSF51679">
    <property type="entry name" value="Bacterial luciferase-like"/>
    <property type="match status" value="1"/>
</dbReference>
<accession>A0ABV9UAK0</accession>
<dbReference type="Gene3D" id="3.20.20.30">
    <property type="entry name" value="Luciferase-like domain"/>
    <property type="match status" value="2"/>
</dbReference>
<organism evidence="5 6">
    <name type="scientific">Actinomadura gamaensis</name>
    <dbReference type="NCBI Taxonomy" id="1763541"/>
    <lineage>
        <taxon>Bacteria</taxon>
        <taxon>Bacillati</taxon>
        <taxon>Actinomycetota</taxon>
        <taxon>Actinomycetes</taxon>
        <taxon>Streptosporangiales</taxon>
        <taxon>Thermomonosporaceae</taxon>
        <taxon>Actinomadura</taxon>
    </lineage>
</organism>
<comment type="caution">
    <text evidence="5">The sequence shown here is derived from an EMBL/GenBank/DDBJ whole genome shotgun (WGS) entry which is preliminary data.</text>
</comment>
<dbReference type="RefSeq" id="WP_378263843.1">
    <property type="nucleotide sequence ID" value="NZ_JBHSIT010000015.1"/>
</dbReference>
<dbReference type="InterPro" id="IPR036661">
    <property type="entry name" value="Luciferase-like_sf"/>
</dbReference>
<feature type="domain" description="Luciferase-like" evidence="4">
    <location>
        <begin position="1"/>
        <end position="339"/>
    </location>
</feature>
<evidence type="ECO:0000313" key="6">
    <source>
        <dbReference type="Proteomes" id="UP001595872"/>
    </source>
</evidence>
<dbReference type="InterPro" id="IPR050766">
    <property type="entry name" value="Bact_Lucif_Oxidored"/>
</dbReference>
<proteinExistence type="predicted"/>
<dbReference type="PANTHER" id="PTHR30137:SF8">
    <property type="entry name" value="BLR5498 PROTEIN"/>
    <property type="match status" value="1"/>
</dbReference>
<reference evidence="6" key="1">
    <citation type="journal article" date="2019" name="Int. J. Syst. Evol. Microbiol.">
        <title>The Global Catalogue of Microorganisms (GCM) 10K type strain sequencing project: providing services to taxonomists for standard genome sequencing and annotation.</title>
        <authorList>
            <consortium name="The Broad Institute Genomics Platform"/>
            <consortium name="The Broad Institute Genome Sequencing Center for Infectious Disease"/>
            <person name="Wu L."/>
            <person name="Ma J."/>
        </authorList>
    </citation>
    <scope>NUCLEOTIDE SEQUENCE [LARGE SCALE GENOMIC DNA]</scope>
    <source>
        <strain evidence="6">KLKA75</strain>
    </source>
</reference>
<protein>
    <submittedName>
        <fullName evidence="5">LLM class flavin-dependent oxidoreductase</fullName>
        <ecNumber evidence="5">1.-.-.-</ecNumber>
    </submittedName>
</protein>
<dbReference type="GO" id="GO:0016491">
    <property type="term" value="F:oxidoreductase activity"/>
    <property type="evidence" value="ECO:0007669"/>
    <property type="project" value="UniProtKB-KW"/>
</dbReference>
<evidence type="ECO:0000256" key="2">
    <source>
        <dbReference type="ARBA" id="ARBA00023033"/>
    </source>
</evidence>
<gene>
    <name evidence="5" type="ORF">ACFPCY_38185</name>
</gene>
<sequence length="384" mass="41232">MRFGVFLLAARFPGESDADALDRTVAAAVAAERAGFDDVWIAEHHFMRYGVVPSAITLAGHLLGRTRRIHVGTAVSVLSNQHPVALAEQAALLSLVSGGRFRLGVGRGGPWRDLEVFGTGLSRFEDGFPESLDLLLAWLHAGRPGAERSGAERSGAERPGAERPGAERSGAERPGAERSGAERPGSGRPGAGRLGWDGEHFSFREVPVVPRGPEPPVVVACTSPATERLAAERELPMLLGMHVGDDEKAAALARHGNPSLPHVSTHLLHVADSREEAEATLLCEMPRWLSPGLDGYVPVDDRPRPPRDDASYVRRLCDLHPVGSPADCVAKITRTVERTRIRHLIFLVEAGGSRRSTLATIDRTGAEILPRLRRRPGPRGGPGP</sequence>
<dbReference type="PANTHER" id="PTHR30137">
    <property type="entry name" value="LUCIFERASE-LIKE MONOOXYGENASE"/>
    <property type="match status" value="1"/>
</dbReference>